<sequence length="191" mass="21758">MSQARILIVTQPKSPVRDRLRARISALGLDEELGERLFSPGNWHQTWCGPFDSGQEALLALLAAGNAVQEAQLKAFELSFNRVRGEVGERIHWSLRTRGRPEPFNRLLTTLQTALESHGFKDGGHGPHITISYRALHALPTRRIDPVDWLIDEIQLVERTDTGKQLRYRVLHRWPLASGSPPRPQQLRLFH</sequence>
<protein>
    <recommendedName>
        <fullName evidence="3">2'-5' RNA ligase</fullName>
    </recommendedName>
</protein>
<name>B7X522_COMTK</name>
<gene>
    <name evidence="1" type="ORF">CtesDRAFT_PD3748</name>
</gene>
<dbReference type="SUPFAM" id="SSF55144">
    <property type="entry name" value="LigT-like"/>
    <property type="match status" value="1"/>
</dbReference>
<evidence type="ECO:0000313" key="2">
    <source>
        <dbReference type="Proteomes" id="UP000003039"/>
    </source>
</evidence>
<dbReference type="eggNOG" id="COG1514">
    <property type="taxonomic scope" value="Bacteria"/>
</dbReference>
<dbReference type="RefSeq" id="WP_003057480.1">
    <property type="nucleotide sequence ID" value="NZ_AAUJ02000001.1"/>
</dbReference>
<organism evidence="1 2">
    <name type="scientific">Comamonas testosteroni (strain DSM 14576 / KF-1)</name>
    <name type="common">Pseudomonas testosteroni</name>
    <dbReference type="NCBI Taxonomy" id="399795"/>
    <lineage>
        <taxon>Bacteria</taxon>
        <taxon>Pseudomonadati</taxon>
        <taxon>Pseudomonadota</taxon>
        <taxon>Betaproteobacteria</taxon>
        <taxon>Burkholderiales</taxon>
        <taxon>Comamonadaceae</taxon>
        <taxon>Comamonas</taxon>
    </lineage>
</organism>
<dbReference type="Proteomes" id="UP000003039">
    <property type="component" value="Unassembled WGS sequence"/>
</dbReference>
<evidence type="ECO:0008006" key="3">
    <source>
        <dbReference type="Google" id="ProtNLM"/>
    </source>
</evidence>
<proteinExistence type="predicted"/>
<dbReference type="AlphaFoldDB" id="B7X522"/>
<dbReference type="EMBL" id="AAUJ02000001">
    <property type="protein sequence ID" value="EED68800.1"/>
    <property type="molecule type" value="Genomic_DNA"/>
</dbReference>
<comment type="caution">
    <text evidence="1">The sequence shown here is derived from an EMBL/GenBank/DDBJ whole genome shotgun (WGS) entry which is preliminary data.</text>
</comment>
<dbReference type="InterPro" id="IPR009097">
    <property type="entry name" value="Cyclic_Pdiesterase"/>
</dbReference>
<dbReference type="Gene3D" id="3.90.1140.10">
    <property type="entry name" value="Cyclic phosphodiesterase"/>
    <property type="match status" value="1"/>
</dbReference>
<reference evidence="1 2" key="1">
    <citation type="journal article" date="2004" name="Appl. Environ. Microbiol.">
        <title>Mineralization of individual congeners of linear alkylbenzenesulfonate by defined pairs of heterotrophic bacteria.</title>
        <authorList>
            <person name="Schleheck D."/>
            <person name="Knepper T.P."/>
            <person name="Fischer K."/>
            <person name="Cook A.M."/>
        </authorList>
    </citation>
    <scope>NUCLEOTIDE SEQUENCE [LARGE SCALE GENOMIC DNA]</scope>
    <source>
        <strain evidence="2">DSM 14576 / KF-1</strain>
    </source>
</reference>
<evidence type="ECO:0000313" key="1">
    <source>
        <dbReference type="EMBL" id="EED68800.1"/>
    </source>
</evidence>
<accession>B7X522</accession>
<dbReference type="OrthoDB" id="6007484at2"/>